<dbReference type="EC" id="2.7.1.2" evidence="3"/>
<keyword evidence="3" id="KW-0418">Kinase</keyword>
<dbReference type="Pfam" id="PF00480">
    <property type="entry name" value="ROK"/>
    <property type="match status" value="1"/>
</dbReference>
<reference evidence="3 4" key="1">
    <citation type="submission" date="2019-10" db="EMBL/GenBank/DDBJ databases">
        <title>Genome sequence of Luteimicrobium xylanilyticum HY-24.</title>
        <authorList>
            <person name="Kim D.Y."/>
            <person name="Park H.-Y."/>
        </authorList>
    </citation>
    <scope>NUCLEOTIDE SEQUENCE [LARGE SCALE GENOMIC DNA]</scope>
    <source>
        <strain evidence="3 4">HY-24</strain>
    </source>
</reference>
<dbReference type="GO" id="GO:0004340">
    <property type="term" value="F:glucokinase activity"/>
    <property type="evidence" value="ECO:0007669"/>
    <property type="project" value="UniProtKB-EC"/>
</dbReference>
<dbReference type="SUPFAM" id="SSF53067">
    <property type="entry name" value="Actin-like ATPase domain"/>
    <property type="match status" value="1"/>
</dbReference>
<evidence type="ECO:0000313" key="3">
    <source>
        <dbReference type="EMBL" id="QFU97491.1"/>
    </source>
</evidence>
<sequence length="334" mass="33016">MSHVSADAPADDAAPRSHAHRATEPVVLALDVGGTSVKGAVVDAAGIAARRTAPTGGGPADPDGATAAVLGVVRELWAAVPAEQHVAAVGIVTPGLVDEEAGVVVGAENLGWRDLPLRALVEETTGVPVGFGHDARAAGLAEWRLGAGQGAGDHAFLSVGTGIAAALVLGGRVYAGGGWAGEIGHGGATAGDLCACGGRGCVETYASAAGIARQYAARTGTVPDGARDVLERAQAGDAVALEVWQHGVDGLADLVSGLVRTLGLRTVVVGGGLVLAGDALLEPLDRAVRARLTVHPAPELRTARLGAEAGTYGAALLAWQASGRSVSSDLGLAV</sequence>
<dbReference type="InterPro" id="IPR000600">
    <property type="entry name" value="ROK"/>
</dbReference>
<gene>
    <name evidence="3" type="ORF">KDY119_00989</name>
</gene>
<keyword evidence="3" id="KW-0808">Transferase</keyword>
<dbReference type="OrthoDB" id="4083144at2"/>
<feature type="region of interest" description="Disordered" evidence="2">
    <location>
        <begin position="1"/>
        <end position="20"/>
    </location>
</feature>
<comment type="similarity">
    <text evidence="1">Belongs to the ROK (NagC/XylR) family.</text>
</comment>
<evidence type="ECO:0000313" key="4">
    <source>
        <dbReference type="Proteomes" id="UP000326702"/>
    </source>
</evidence>
<dbReference type="EMBL" id="CP045529">
    <property type="protein sequence ID" value="QFU97491.1"/>
    <property type="molecule type" value="Genomic_DNA"/>
</dbReference>
<dbReference type="InterPro" id="IPR043129">
    <property type="entry name" value="ATPase_NBD"/>
</dbReference>
<dbReference type="AlphaFoldDB" id="A0A5P9Q7T9"/>
<organism evidence="3 4">
    <name type="scientific">Luteimicrobium xylanilyticum</name>
    <dbReference type="NCBI Taxonomy" id="1133546"/>
    <lineage>
        <taxon>Bacteria</taxon>
        <taxon>Bacillati</taxon>
        <taxon>Actinomycetota</taxon>
        <taxon>Actinomycetes</taxon>
        <taxon>Micrococcales</taxon>
        <taxon>Luteimicrobium</taxon>
    </lineage>
</organism>
<protein>
    <submittedName>
        <fullName evidence="3">Glucokinase</fullName>
        <ecNumber evidence="3">2.7.1.2</ecNumber>
    </submittedName>
</protein>
<dbReference type="PANTHER" id="PTHR18964:SF149">
    <property type="entry name" value="BIFUNCTIONAL UDP-N-ACETYLGLUCOSAMINE 2-EPIMERASE_N-ACETYLMANNOSAMINE KINASE"/>
    <property type="match status" value="1"/>
</dbReference>
<dbReference type="PANTHER" id="PTHR18964">
    <property type="entry name" value="ROK (REPRESSOR, ORF, KINASE) FAMILY"/>
    <property type="match status" value="1"/>
</dbReference>
<evidence type="ECO:0000256" key="1">
    <source>
        <dbReference type="ARBA" id="ARBA00006479"/>
    </source>
</evidence>
<dbReference type="Proteomes" id="UP000326702">
    <property type="component" value="Chromosome"/>
</dbReference>
<dbReference type="KEGG" id="lxl:KDY119_00989"/>
<feature type="compositionally biased region" description="Low complexity" evidence="2">
    <location>
        <begin position="1"/>
        <end position="12"/>
    </location>
</feature>
<keyword evidence="4" id="KW-1185">Reference proteome</keyword>
<name>A0A5P9Q7T9_9MICO</name>
<dbReference type="Gene3D" id="3.30.420.40">
    <property type="match status" value="2"/>
</dbReference>
<accession>A0A5P9Q7T9</accession>
<dbReference type="RefSeq" id="WP_083890961.1">
    <property type="nucleotide sequence ID" value="NZ_BAABIH010000001.1"/>
</dbReference>
<proteinExistence type="inferred from homology"/>
<evidence type="ECO:0000256" key="2">
    <source>
        <dbReference type="SAM" id="MobiDB-lite"/>
    </source>
</evidence>